<evidence type="ECO:0008006" key="5">
    <source>
        <dbReference type="Google" id="ProtNLM"/>
    </source>
</evidence>
<sequence length="726" mass="79932">MRYSHTLSGLLTVAMSATGLAQTTPIPTTDITTTTGGMNVPTSVTSALPDTVTDTTTSTGTMTTMVKPTKTASPEVCCYDCTTVYDECCAIPGADIAICKKSYTVCLGYNPWDIVPYVKPTVCKHEPYPPKHDDGKCVCGTGSCFTPDICAYECTTVYDQCCAVPGADIAICKEKYTVCLGYSPFDIVPYAKPSVCKHEKQYYIDYESKYDEHYFYEKYSSYYESGHYSSSSHSTSSYHEGYYTAEYCCLECTTIYDECCAIPGADIAICKEKYTVCLGYSPFDIVPYVKPSVCKHEESYYKEYETSHGKDYYNSKYDNYGHKEIEITVEECCVECTTIYDECCLKGDIEVCKKEYTVCLGYNPFDVVPYVKPTVCKYDSGYKSKGDYSKNNSGHKEIEITVEECCVECTTIYDECCLKGDIEVCKKEYTVCLGYNPFDVVPYVKPTVCKYDSGYKSKGDYSKNNSGHKEIEITVEECCVECTTIYDECCLKGDIEVCKKEYTVCLGYNPFDVVPYVKPTVCKYENSGSKSKGDTGYHGSKSGSEEECCVQCTTVYDECCSIDGHDIETCKSEYTVCLGYSPFDVTPYVKPTVCKHGDNSGSKSKGDTGYNGKGNDSGYNSKTGGDKSKGDTGYHGSKSGSEEECCVQCTTVYNACCDASGAIIETCKEAYTVCLGYNPWDVVPFVEPTVCKHGKPSGDDVVIVSGGDRVRPVLALIAVGAFALLC</sequence>
<accession>A0A2L2TC70</accession>
<dbReference type="Proteomes" id="UP000245910">
    <property type="component" value="Chromosome II"/>
</dbReference>
<proteinExistence type="predicted"/>
<evidence type="ECO:0000313" key="4">
    <source>
        <dbReference type="Proteomes" id="UP000245910"/>
    </source>
</evidence>
<feature type="chain" id="PRO_5014888804" description="SMB domain-containing protein" evidence="2">
    <location>
        <begin position="22"/>
        <end position="726"/>
    </location>
</feature>
<feature type="signal peptide" evidence="2">
    <location>
        <begin position="1"/>
        <end position="21"/>
    </location>
</feature>
<feature type="region of interest" description="Disordered" evidence="1">
    <location>
        <begin position="28"/>
        <end position="59"/>
    </location>
</feature>
<evidence type="ECO:0000313" key="3">
    <source>
        <dbReference type="EMBL" id="CEI61947.1"/>
    </source>
</evidence>
<keyword evidence="4" id="KW-1185">Reference proteome</keyword>
<feature type="compositionally biased region" description="Low complexity" evidence="1">
    <location>
        <begin position="45"/>
        <end position="59"/>
    </location>
</feature>
<evidence type="ECO:0000256" key="1">
    <source>
        <dbReference type="SAM" id="MobiDB-lite"/>
    </source>
</evidence>
<dbReference type="EMBL" id="LN649230">
    <property type="protein sequence ID" value="CEI61947.1"/>
    <property type="molecule type" value="Genomic_DNA"/>
</dbReference>
<protein>
    <recommendedName>
        <fullName evidence="5">SMB domain-containing protein</fullName>
    </recommendedName>
</protein>
<organism evidence="3 4">
    <name type="scientific">Fusarium venenatum</name>
    <dbReference type="NCBI Taxonomy" id="56646"/>
    <lineage>
        <taxon>Eukaryota</taxon>
        <taxon>Fungi</taxon>
        <taxon>Dikarya</taxon>
        <taxon>Ascomycota</taxon>
        <taxon>Pezizomycotina</taxon>
        <taxon>Sordariomycetes</taxon>
        <taxon>Hypocreomycetidae</taxon>
        <taxon>Hypocreales</taxon>
        <taxon>Nectriaceae</taxon>
        <taxon>Fusarium</taxon>
    </lineage>
</organism>
<keyword evidence="2" id="KW-0732">Signal</keyword>
<name>A0A2L2TC70_9HYPO</name>
<feature type="region of interest" description="Disordered" evidence="1">
    <location>
        <begin position="597"/>
        <end position="640"/>
    </location>
</feature>
<dbReference type="STRING" id="56646.A0A2L2TC70"/>
<reference evidence="4" key="1">
    <citation type="submission" date="2014-10" db="EMBL/GenBank/DDBJ databases">
        <authorList>
            <person name="King R."/>
        </authorList>
    </citation>
    <scope>NUCLEOTIDE SEQUENCE [LARGE SCALE GENOMIC DNA]</scope>
    <source>
        <strain evidence="4">A3/5</strain>
    </source>
</reference>
<dbReference type="AlphaFoldDB" id="A0A2L2TC70"/>
<evidence type="ECO:0000256" key="2">
    <source>
        <dbReference type="SAM" id="SignalP"/>
    </source>
</evidence>